<sequence length="89" mass="10635">MPLQRIVPNRYDFSRFFSVLSMSLFRVITSNNQSITRSKTVPTWEIYERRFSQVSILDPRRIYRSLAFYSNENCEIHCVTIDPCYCVID</sequence>
<evidence type="ECO:0000313" key="1">
    <source>
        <dbReference type="EMBL" id="EZA61830.1"/>
    </source>
</evidence>
<keyword evidence="2" id="KW-1185">Reference proteome</keyword>
<protein>
    <submittedName>
        <fullName evidence="1">Uncharacterized protein</fullName>
    </submittedName>
</protein>
<dbReference type="EMBL" id="KK107039">
    <property type="protein sequence ID" value="EZA61830.1"/>
    <property type="molecule type" value="Genomic_DNA"/>
</dbReference>
<evidence type="ECO:0000313" key="2">
    <source>
        <dbReference type="Proteomes" id="UP000053097"/>
    </source>
</evidence>
<proteinExistence type="predicted"/>
<organism evidence="1 2">
    <name type="scientific">Ooceraea biroi</name>
    <name type="common">Clonal raider ant</name>
    <name type="synonym">Cerapachys biroi</name>
    <dbReference type="NCBI Taxonomy" id="2015173"/>
    <lineage>
        <taxon>Eukaryota</taxon>
        <taxon>Metazoa</taxon>
        <taxon>Ecdysozoa</taxon>
        <taxon>Arthropoda</taxon>
        <taxon>Hexapoda</taxon>
        <taxon>Insecta</taxon>
        <taxon>Pterygota</taxon>
        <taxon>Neoptera</taxon>
        <taxon>Endopterygota</taxon>
        <taxon>Hymenoptera</taxon>
        <taxon>Apocrita</taxon>
        <taxon>Aculeata</taxon>
        <taxon>Formicoidea</taxon>
        <taxon>Formicidae</taxon>
        <taxon>Dorylinae</taxon>
        <taxon>Ooceraea</taxon>
    </lineage>
</organism>
<accession>A0A026X0K1</accession>
<reference evidence="1 2" key="1">
    <citation type="journal article" date="2014" name="Curr. Biol.">
        <title>The genome of the clonal raider ant Cerapachys biroi.</title>
        <authorList>
            <person name="Oxley P.R."/>
            <person name="Ji L."/>
            <person name="Fetter-Pruneda I."/>
            <person name="McKenzie S.K."/>
            <person name="Li C."/>
            <person name="Hu H."/>
            <person name="Zhang G."/>
            <person name="Kronauer D.J."/>
        </authorList>
    </citation>
    <scope>NUCLEOTIDE SEQUENCE [LARGE SCALE GENOMIC DNA]</scope>
</reference>
<name>A0A026X0K1_OOCBI</name>
<dbReference type="Proteomes" id="UP000053097">
    <property type="component" value="Unassembled WGS sequence"/>
</dbReference>
<gene>
    <name evidence="1" type="ORF">X777_04641</name>
</gene>
<dbReference type="AlphaFoldDB" id="A0A026X0K1"/>